<accession>A0A7J7MZZ6</accession>
<keyword evidence="4" id="KW-1185">Reference proteome</keyword>
<gene>
    <name evidence="3" type="ORF">GIB67_019232</name>
</gene>
<feature type="compositionally biased region" description="Polar residues" evidence="1">
    <location>
        <begin position="357"/>
        <end position="367"/>
    </location>
</feature>
<dbReference type="InterPro" id="IPR040256">
    <property type="entry name" value="At4g02000-like"/>
</dbReference>
<name>A0A7J7MZZ6_9MAGN</name>
<dbReference type="EMBL" id="JACGCM010001165">
    <property type="protein sequence ID" value="KAF6160463.1"/>
    <property type="molecule type" value="Genomic_DNA"/>
</dbReference>
<feature type="compositionally biased region" description="Basic residues" evidence="1">
    <location>
        <begin position="204"/>
        <end position="213"/>
    </location>
</feature>
<protein>
    <recommendedName>
        <fullName evidence="2">DUF4283 domain-containing protein</fullName>
    </recommendedName>
</protein>
<comment type="caution">
    <text evidence="3">The sequence shown here is derived from an EMBL/GenBank/DDBJ whole genome shotgun (WGS) entry which is preliminary data.</text>
</comment>
<dbReference type="Proteomes" id="UP000541444">
    <property type="component" value="Unassembled WGS sequence"/>
</dbReference>
<dbReference type="Pfam" id="PF14111">
    <property type="entry name" value="DUF4283"/>
    <property type="match status" value="1"/>
</dbReference>
<organism evidence="3 4">
    <name type="scientific">Kingdonia uniflora</name>
    <dbReference type="NCBI Taxonomy" id="39325"/>
    <lineage>
        <taxon>Eukaryota</taxon>
        <taxon>Viridiplantae</taxon>
        <taxon>Streptophyta</taxon>
        <taxon>Embryophyta</taxon>
        <taxon>Tracheophyta</taxon>
        <taxon>Spermatophyta</taxon>
        <taxon>Magnoliopsida</taxon>
        <taxon>Ranunculales</taxon>
        <taxon>Circaeasteraceae</taxon>
        <taxon>Kingdonia</taxon>
    </lineage>
</organism>
<feature type="compositionally biased region" description="Basic residues" evidence="1">
    <location>
        <begin position="368"/>
        <end position="377"/>
    </location>
</feature>
<feature type="domain" description="DUF4283" evidence="2">
    <location>
        <begin position="19"/>
        <end position="79"/>
    </location>
</feature>
<evidence type="ECO:0000256" key="1">
    <source>
        <dbReference type="SAM" id="MobiDB-lite"/>
    </source>
</evidence>
<feature type="compositionally biased region" description="Basic and acidic residues" evidence="1">
    <location>
        <begin position="214"/>
        <end position="238"/>
    </location>
</feature>
<dbReference type="PANTHER" id="PTHR31286:SF60">
    <property type="entry name" value="PROTEIN, PUTATIVE-RELATED"/>
    <property type="match status" value="1"/>
</dbReference>
<feature type="region of interest" description="Disordered" evidence="1">
    <location>
        <begin position="196"/>
        <end position="247"/>
    </location>
</feature>
<reference evidence="3 4" key="1">
    <citation type="journal article" date="2020" name="IScience">
        <title>Genome Sequencing of the Endangered Kingdonia uniflora (Circaeasteraceae, Ranunculales) Reveals Potential Mechanisms of Evolutionary Specialization.</title>
        <authorList>
            <person name="Sun Y."/>
            <person name="Deng T."/>
            <person name="Zhang A."/>
            <person name="Moore M.J."/>
            <person name="Landis J.B."/>
            <person name="Lin N."/>
            <person name="Zhang H."/>
            <person name="Zhang X."/>
            <person name="Huang J."/>
            <person name="Zhang X."/>
            <person name="Sun H."/>
            <person name="Wang H."/>
        </authorList>
    </citation>
    <scope>NUCLEOTIDE SEQUENCE [LARGE SCALE GENOMIC DNA]</scope>
    <source>
        <strain evidence="3">TB1705</strain>
        <tissue evidence="3">Leaf</tissue>
    </source>
</reference>
<sequence length="377" mass="43064">MDLWEMEVASKVKLVVARSEALSKWNLSGNCQFIPLGKGYFTILLDNETDKVRIWGGGPWNSDGQLLRVNIWTPDFDINKQKITHAMVWVKFPGLGTEYWEEDVLMSIARTVGNPVQVDNSTLCRNTGFYATVLVDADFSKTIPRKIMIEREGFEFCQEIQLGRTPKICSHCKVVGHLVSECRDVVKEIEQEKLIQKEADKDPKKKRRNRKMPSKKDMEDQEKDPETHLNEDKLKDPVVDTTPSNNEPILMHKTYKGVVEMWDSTIKLWDGSNNSKEVDKEASLVNKSLANMVEEGDSAHQNAEGVEVEDCSESESQSSDCNSNINKGYTEEIVYQTQDAEEWSNVMSRKNIRLNKSKASSKPATKQQTRRQANRRL</sequence>
<dbReference type="InterPro" id="IPR025558">
    <property type="entry name" value="DUF4283"/>
</dbReference>
<evidence type="ECO:0000259" key="2">
    <source>
        <dbReference type="Pfam" id="PF14111"/>
    </source>
</evidence>
<evidence type="ECO:0000313" key="4">
    <source>
        <dbReference type="Proteomes" id="UP000541444"/>
    </source>
</evidence>
<feature type="region of interest" description="Disordered" evidence="1">
    <location>
        <begin position="348"/>
        <end position="377"/>
    </location>
</feature>
<evidence type="ECO:0000313" key="3">
    <source>
        <dbReference type="EMBL" id="KAF6160463.1"/>
    </source>
</evidence>
<dbReference type="OrthoDB" id="1750606at2759"/>
<proteinExistence type="predicted"/>
<dbReference type="AlphaFoldDB" id="A0A7J7MZZ6"/>
<dbReference type="PANTHER" id="PTHR31286">
    <property type="entry name" value="GLYCINE-RICH CELL WALL STRUCTURAL PROTEIN 1.8-LIKE"/>
    <property type="match status" value="1"/>
</dbReference>